<evidence type="ECO:0000256" key="16">
    <source>
        <dbReference type="RuleBase" id="RU003404"/>
    </source>
</evidence>
<evidence type="ECO:0000256" key="13">
    <source>
        <dbReference type="ARBA" id="ARBA00023128"/>
    </source>
</evidence>
<comment type="subcellular location">
    <subcellularLocation>
        <location evidence="1">Mitochondrion inner membrane</location>
        <topology evidence="1">Multi-pass membrane protein</topology>
    </subcellularLocation>
</comment>
<evidence type="ECO:0000259" key="19">
    <source>
        <dbReference type="Pfam" id="PF06455"/>
    </source>
</evidence>
<keyword evidence="12 16" id="KW-0830">Ubiquinone</keyword>
<feature type="transmembrane region" description="Helical" evidence="16">
    <location>
        <begin position="616"/>
        <end position="634"/>
    </location>
</feature>
<feature type="transmembrane region" description="Helical" evidence="16">
    <location>
        <begin position="6"/>
        <end position="27"/>
    </location>
</feature>
<feature type="transmembrane region" description="Helical" evidence="16">
    <location>
        <begin position="435"/>
        <end position="461"/>
    </location>
</feature>
<name>A0A411PPN1_9ECHI</name>
<keyword evidence="6 16" id="KW-0812">Transmembrane</keyword>
<feature type="transmembrane region" description="Helical" evidence="16">
    <location>
        <begin position="515"/>
        <end position="535"/>
    </location>
</feature>
<dbReference type="GO" id="GO:0008137">
    <property type="term" value="F:NADH dehydrogenase (ubiquinone) activity"/>
    <property type="evidence" value="ECO:0007669"/>
    <property type="project" value="UniProtKB-EC"/>
</dbReference>
<feature type="transmembrane region" description="Helical" evidence="16">
    <location>
        <begin position="391"/>
        <end position="415"/>
    </location>
</feature>
<evidence type="ECO:0000256" key="10">
    <source>
        <dbReference type="ARBA" id="ARBA00022989"/>
    </source>
</evidence>
<sequence length="635" mass="70902">MLINLPNIILTTNTTLILILFLTIFFFQNKINPILLISNNSFIGTSHNPTFSILEKNNTFFISILKYLAILSLLPLFTNLLINSPNTILIFNHWLTNNSFSTSLEFHFDLNFNIFLTIALFVSWSIVEFSFYYMNNDPNPNNFFRLLIIFLLNMIILTSTNNIFLLFIGWEGVGFLSFLLINWWTTRINANNSALQAVIYNRIGDIGILIFFALIVTSFNSWSLSNIPLLNSNNPYTYNLLLIGILLAATGKSAQFGLHPWLPAAMEGPTPVSALLHSSTMVVAGIFLLIRLSPLYNNIPTFNTWCLILGSLTAIFAATTAISQHDIKKIIAYSTTSQLGLMMVSIGLNQPNIALFHICTHAFFKAMLFLSSGSIIHSLNDEQDIRKMGGLHLLIPNTSACILLGSLALSGIPFLAGFYSKDLILELGLTNFSNLIGLTLSFIATLLTSVYSLRIIFFCFLKNPSFLPLSPTSEENLNLTNALNRLALGTIISGWLISTFILFNQTINITLFLKNLALISTLLGILFSISLLYNLSLQLSSTLNSILNTFTTNQWFYENLSHILTLICTFSLSLSLSTRNLDRGWSENLGAQGLGNISTNTSQLYQISQTGYIKQYLVFSFTTFLVVLIITLLLI</sequence>
<evidence type="ECO:0000256" key="11">
    <source>
        <dbReference type="ARBA" id="ARBA00023027"/>
    </source>
</evidence>
<dbReference type="InterPro" id="IPR010934">
    <property type="entry name" value="NADH_DH_su5_C"/>
</dbReference>
<dbReference type="InterPro" id="IPR001750">
    <property type="entry name" value="ND/Mrp_TM"/>
</dbReference>
<keyword evidence="4 16" id="KW-0813">Transport</keyword>
<dbReference type="PANTHER" id="PTHR42829">
    <property type="entry name" value="NADH-UBIQUINONE OXIDOREDUCTASE CHAIN 5"/>
    <property type="match status" value="1"/>
</dbReference>
<dbReference type="NCBIfam" id="TIGR01974">
    <property type="entry name" value="NDH_I_L"/>
    <property type="match status" value="1"/>
</dbReference>
<feature type="transmembrane region" description="Helical" evidence="16">
    <location>
        <begin position="60"/>
        <end position="82"/>
    </location>
</feature>
<dbReference type="RefSeq" id="YP_009574722.1">
    <property type="nucleotide sequence ID" value="NC_041450.1"/>
</dbReference>
<feature type="domain" description="NADH dehydrogenase subunit 5 C-terminal" evidence="19">
    <location>
        <begin position="451"/>
        <end position="630"/>
    </location>
</feature>
<evidence type="ECO:0000256" key="2">
    <source>
        <dbReference type="ARBA" id="ARBA00012944"/>
    </source>
</evidence>
<evidence type="ECO:0000256" key="7">
    <source>
        <dbReference type="ARBA" id="ARBA00022792"/>
    </source>
</evidence>
<keyword evidence="8" id="KW-1278">Translocase</keyword>
<feature type="transmembrane region" description="Helical" evidence="16">
    <location>
        <begin position="110"/>
        <end position="131"/>
    </location>
</feature>
<dbReference type="Pfam" id="PF00361">
    <property type="entry name" value="Proton_antipo_M"/>
    <property type="match status" value="1"/>
</dbReference>
<dbReference type="EMBL" id="MH648613">
    <property type="protein sequence ID" value="QBG38267.1"/>
    <property type="molecule type" value="Genomic_DNA"/>
</dbReference>
<feature type="transmembrane region" description="Helical" evidence="16">
    <location>
        <begin position="330"/>
        <end position="348"/>
    </location>
</feature>
<keyword evidence="7" id="KW-0999">Mitochondrion inner membrane</keyword>
<dbReference type="CTD" id="4540"/>
<feature type="transmembrane region" description="Helical" evidence="16">
    <location>
        <begin position="302"/>
        <end position="323"/>
    </location>
</feature>
<evidence type="ECO:0000256" key="6">
    <source>
        <dbReference type="ARBA" id="ARBA00022692"/>
    </source>
</evidence>
<geneLocation type="mitochondrion" evidence="20"/>
<evidence type="ECO:0000259" key="17">
    <source>
        <dbReference type="Pfam" id="PF00361"/>
    </source>
</evidence>
<dbReference type="AlphaFoldDB" id="A0A411PPN1"/>
<evidence type="ECO:0000256" key="1">
    <source>
        <dbReference type="ARBA" id="ARBA00004448"/>
    </source>
</evidence>
<keyword evidence="9" id="KW-0249">Electron transport</keyword>
<dbReference type="PRINTS" id="PR01434">
    <property type="entry name" value="NADHDHGNASE5"/>
</dbReference>
<feature type="transmembrane region" description="Helical" evidence="16">
    <location>
        <begin position="206"/>
        <end position="224"/>
    </location>
</feature>
<feature type="transmembrane region" description="Helical" evidence="16">
    <location>
        <begin position="165"/>
        <end position="185"/>
    </location>
</feature>
<reference evidence="20" key="1">
    <citation type="journal article" date="2019" name="Mitochondrial DNA Part B Resour">
        <title>The complete mitochondrial genome of Styracaster yapensis (Paxillosida: Porcellanasteridae): characterization and phylogenetic position.</title>
        <authorList>
            <person name="Mu W."/>
            <person name="Liu J."/>
            <person name="Zhang H."/>
        </authorList>
    </citation>
    <scope>NUCLEOTIDE SEQUENCE</scope>
</reference>
<feature type="transmembrane region" description="Helical" evidence="16">
    <location>
        <begin position="236"/>
        <end position="258"/>
    </location>
</feature>
<evidence type="ECO:0000256" key="8">
    <source>
        <dbReference type="ARBA" id="ARBA00022967"/>
    </source>
</evidence>
<comment type="similarity">
    <text evidence="16">Belongs to the complex I subunit 5 family.</text>
</comment>
<dbReference type="GO" id="GO:0005743">
    <property type="term" value="C:mitochondrial inner membrane"/>
    <property type="evidence" value="ECO:0007669"/>
    <property type="project" value="UniProtKB-SubCell"/>
</dbReference>
<evidence type="ECO:0000256" key="12">
    <source>
        <dbReference type="ARBA" id="ARBA00023075"/>
    </source>
</evidence>
<feature type="transmembrane region" description="Helical" evidence="16">
    <location>
        <begin position="482"/>
        <end position="503"/>
    </location>
</feature>
<keyword evidence="13 16" id="KW-0496">Mitochondrion</keyword>
<evidence type="ECO:0000256" key="5">
    <source>
        <dbReference type="ARBA" id="ARBA00022660"/>
    </source>
</evidence>
<evidence type="ECO:0000256" key="4">
    <source>
        <dbReference type="ARBA" id="ARBA00022448"/>
    </source>
</evidence>
<feature type="domain" description="NADH:quinone oxidoreductase/Mrp antiporter transmembrane" evidence="17">
    <location>
        <begin position="161"/>
        <end position="448"/>
    </location>
</feature>
<dbReference type="Pfam" id="PF06455">
    <property type="entry name" value="NADH5_C"/>
    <property type="match status" value="1"/>
</dbReference>
<dbReference type="InterPro" id="IPR018393">
    <property type="entry name" value="NADHpl_OxRdtase_5_subgr"/>
</dbReference>
<dbReference type="InterPro" id="IPR001516">
    <property type="entry name" value="Proton_antipo_N"/>
</dbReference>
<feature type="transmembrane region" description="Helical" evidence="16">
    <location>
        <begin position="270"/>
        <end position="290"/>
    </location>
</feature>
<dbReference type="PANTHER" id="PTHR42829:SF2">
    <property type="entry name" value="NADH-UBIQUINONE OXIDOREDUCTASE CHAIN 5"/>
    <property type="match status" value="1"/>
</dbReference>
<proteinExistence type="inferred from homology"/>
<comment type="catalytic activity">
    <reaction evidence="15 16">
        <text>a ubiquinone + NADH + 5 H(+)(in) = a ubiquinol + NAD(+) + 4 H(+)(out)</text>
        <dbReference type="Rhea" id="RHEA:29091"/>
        <dbReference type="Rhea" id="RHEA-COMP:9565"/>
        <dbReference type="Rhea" id="RHEA-COMP:9566"/>
        <dbReference type="ChEBI" id="CHEBI:15378"/>
        <dbReference type="ChEBI" id="CHEBI:16389"/>
        <dbReference type="ChEBI" id="CHEBI:17976"/>
        <dbReference type="ChEBI" id="CHEBI:57540"/>
        <dbReference type="ChEBI" id="CHEBI:57945"/>
        <dbReference type="EC" id="7.1.1.2"/>
    </reaction>
</comment>
<evidence type="ECO:0000256" key="15">
    <source>
        <dbReference type="ARBA" id="ARBA00049551"/>
    </source>
</evidence>
<keyword evidence="11 16" id="KW-0520">NAD</keyword>
<dbReference type="GO" id="GO:0003954">
    <property type="term" value="F:NADH dehydrogenase activity"/>
    <property type="evidence" value="ECO:0007669"/>
    <property type="project" value="TreeGrafter"/>
</dbReference>
<feature type="transmembrane region" description="Helical" evidence="16">
    <location>
        <begin position="354"/>
        <end position="379"/>
    </location>
</feature>
<dbReference type="GO" id="GO:0042773">
    <property type="term" value="P:ATP synthesis coupled electron transport"/>
    <property type="evidence" value="ECO:0007669"/>
    <property type="project" value="InterPro"/>
</dbReference>
<keyword evidence="5" id="KW-0679">Respiratory chain</keyword>
<keyword evidence="10 16" id="KW-1133">Transmembrane helix</keyword>
<feature type="transmembrane region" description="Helical" evidence="16">
    <location>
        <begin position="143"/>
        <end position="159"/>
    </location>
</feature>
<evidence type="ECO:0000256" key="3">
    <source>
        <dbReference type="ARBA" id="ARBA00021096"/>
    </source>
</evidence>
<dbReference type="GO" id="GO:0015990">
    <property type="term" value="P:electron transport coupled proton transport"/>
    <property type="evidence" value="ECO:0007669"/>
    <property type="project" value="TreeGrafter"/>
</dbReference>
<evidence type="ECO:0000256" key="14">
    <source>
        <dbReference type="ARBA" id="ARBA00023136"/>
    </source>
</evidence>
<evidence type="ECO:0000259" key="18">
    <source>
        <dbReference type="Pfam" id="PF00662"/>
    </source>
</evidence>
<gene>
    <name evidence="20" type="primary">ND5</name>
</gene>
<evidence type="ECO:0000256" key="9">
    <source>
        <dbReference type="ARBA" id="ARBA00022982"/>
    </source>
</evidence>
<feature type="domain" description="NADH-Ubiquinone oxidoreductase (complex I) chain 5 N-terminal" evidence="18">
    <location>
        <begin position="94"/>
        <end position="144"/>
    </location>
</feature>
<evidence type="ECO:0000313" key="20">
    <source>
        <dbReference type="EMBL" id="QBG38267.1"/>
    </source>
</evidence>
<accession>A0A411PPN1</accession>
<dbReference type="EC" id="7.1.1.2" evidence="2 16"/>
<organism evidence="20">
    <name type="scientific">Styracaster yapensis</name>
    <dbReference type="NCBI Taxonomy" id="2038754"/>
    <lineage>
        <taxon>Eukaryota</taxon>
        <taxon>Metazoa</taxon>
        <taxon>Echinodermata</taxon>
        <taxon>Eleutherozoa</taxon>
        <taxon>Asterozoa</taxon>
        <taxon>Asteroidea</taxon>
        <taxon>Valvatacea</taxon>
        <taxon>Paxillosida</taxon>
        <taxon>Porcellanasteridae</taxon>
        <taxon>Styracaster</taxon>
    </lineage>
</organism>
<keyword evidence="14 16" id="KW-0472">Membrane</keyword>
<dbReference type="GeneID" id="39698317"/>
<dbReference type="InterPro" id="IPR003945">
    <property type="entry name" value="NU5C-like"/>
</dbReference>
<protein>
    <recommendedName>
        <fullName evidence="3 16">NADH-ubiquinone oxidoreductase chain 5</fullName>
        <ecNumber evidence="2 16">7.1.1.2</ecNumber>
    </recommendedName>
</protein>
<comment type="function">
    <text evidence="16">Core subunit of the mitochondrial membrane respiratory chain NADH dehydrogenase (Complex I) which catalyzes electron transfer from NADH through the respiratory chain, using ubiquinone as an electron acceptor. Essential for the catalytic activity and assembly of complex I.</text>
</comment>
<dbReference type="Pfam" id="PF00662">
    <property type="entry name" value="Proton_antipo_N"/>
    <property type="match status" value="1"/>
</dbReference>